<keyword evidence="6" id="KW-0175">Coiled coil</keyword>
<feature type="domain" description="Transcription factor DP C-terminal" evidence="12">
    <location>
        <begin position="129"/>
        <end position="241"/>
    </location>
</feature>
<dbReference type="STRING" id="3218.A0A2K1KND1"/>
<dbReference type="EnsemblPlants" id="Pp3c4_13590V3.1">
    <property type="protein sequence ID" value="Pp3c4_13590V3.1"/>
    <property type="gene ID" value="Pp3c4_13590"/>
</dbReference>
<dbReference type="GO" id="GO:0051726">
    <property type="term" value="P:regulation of cell cycle"/>
    <property type="evidence" value="ECO:0007669"/>
    <property type="project" value="InterPro"/>
</dbReference>
<dbReference type="GO" id="GO:0003677">
    <property type="term" value="F:DNA binding"/>
    <property type="evidence" value="ECO:0007669"/>
    <property type="project" value="UniProtKB-KW"/>
</dbReference>
<dbReference type="PANTHER" id="PTHR12548:SF9">
    <property type="entry name" value="TRANSCRIPTION FACTOR DP"/>
    <property type="match status" value="1"/>
</dbReference>
<evidence type="ECO:0000256" key="2">
    <source>
        <dbReference type="ARBA" id="ARBA00004496"/>
    </source>
</evidence>
<dbReference type="GO" id="GO:0005737">
    <property type="term" value="C:cytoplasm"/>
    <property type="evidence" value="ECO:0007669"/>
    <property type="project" value="UniProtKB-SubCell"/>
</dbReference>
<keyword evidence="7 11" id="KW-0238">DNA-binding</keyword>
<dbReference type="EnsemblPlants" id="Pp3c4_13590V3.4">
    <property type="protein sequence ID" value="Pp3c4_13590V3.4"/>
    <property type="gene ID" value="Pp3c4_13590"/>
</dbReference>
<dbReference type="InterPro" id="IPR003316">
    <property type="entry name" value="E2F_WHTH_DNA-bd_dom"/>
</dbReference>
<dbReference type="OrthoDB" id="552115at2759"/>
<dbReference type="EMBL" id="ABEU02000004">
    <property type="protein sequence ID" value="PNR55271.1"/>
    <property type="molecule type" value="Genomic_DNA"/>
</dbReference>
<comment type="subcellular location">
    <subcellularLocation>
        <location evidence="2">Cytoplasm</location>
    </subcellularLocation>
    <subcellularLocation>
        <location evidence="1 11">Nucleus</location>
    </subcellularLocation>
</comment>
<evidence type="ECO:0000259" key="13">
    <source>
        <dbReference type="SMART" id="SM01372"/>
    </source>
</evidence>
<dbReference type="CDD" id="cd14458">
    <property type="entry name" value="DP_DD"/>
    <property type="match status" value="1"/>
</dbReference>
<feature type="domain" description="E2F/DP family winged-helix DNA-binding" evidence="13">
    <location>
        <begin position="39"/>
        <end position="122"/>
    </location>
</feature>
<evidence type="ECO:0000256" key="8">
    <source>
        <dbReference type="ARBA" id="ARBA00023163"/>
    </source>
</evidence>
<dbReference type="PANTHER" id="PTHR12548">
    <property type="entry name" value="TRANSCRIPTION FACTOR DP"/>
    <property type="match status" value="1"/>
</dbReference>
<keyword evidence="4" id="KW-0963">Cytoplasm</keyword>
<organism evidence="14">
    <name type="scientific">Physcomitrium patens</name>
    <name type="common">Spreading-leaved earth moss</name>
    <name type="synonym">Physcomitrella patens</name>
    <dbReference type="NCBI Taxonomy" id="3218"/>
    <lineage>
        <taxon>Eukaryota</taxon>
        <taxon>Viridiplantae</taxon>
        <taxon>Streptophyta</taxon>
        <taxon>Embryophyta</taxon>
        <taxon>Bryophyta</taxon>
        <taxon>Bryophytina</taxon>
        <taxon>Bryopsida</taxon>
        <taxon>Funariidae</taxon>
        <taxon>Funariales</taxon>
        <taxon>Funariaceae</taxon>
        <taxon>Physcomitrium</taxon>
    </lineage>
</organism>
<dbReference type="Gene3D" id="1.10.10.10">
    <property type="entry name" value="Winged helix-like DNA-binding domain superfamily/Winged helix DNA-binding domain"/>
    <property type="match status" value="1"/>
</dbReference>
<dbReference type="Gramene" id="Pp3c4_13590V3.1">
    <property type="protein sequence ID" value="Pp3c4_13590V3.1"/>
    <property type="gene ID" value="Pp3c4_13590"/>
</dbReference>
<evidence type="ECO:0000256" key="3">
    <source>
        <dbReference type="ARBA" id="ARBA00010940"/>
    </source>
</evidence>
<dbReference type="Pfam" id="PF08781">
    <property type="entry name" value="DP"/>
    <property type="match status" value="1"/>
</dbReference>
<dbReference type="SMART" id="SM01372">
    <property type="entry name" value="E2F_TDP"/>
    <property type="match status" value="1"/>
</dbReference>
<dbReference type="AlphaFoldDB" id="A0A2K1KND1"/>
<dbReference type="InterPro" id="IPR037241">
    <property type="entry name" value="E2F-DP_heterodim"/>
</dbReference>
<evidence type="ECO:0000256" key="6">
    <source>
        <dbReference type="ARBA" id="ARBA00023054"/>
    </source>
</evidence>
<keyword evidence="16" id="KW-1185">Reference proteome</keyword>
<evidence type="ECO:0000259" key="12">
    <source>
        <dbReference type="SMART" id="SM01138"/>
    </source>
</evidence>
<dbReference type="GO" id="GO:0005634">
    <property type="term" value="C:nucleus"/>
    <property type="evidence" value="ECO:0000318"/>
    <property type="project" value="GO_Central"/>
</dbReference>
<evidence type="ECO:0000313" key="15">
    <source>
        <dbReference type="EnsemblPlants" id="Pp3c4_13590V3.1"/>
    </source>
</evidence>
<dbReference type="Proteomes" id="UP000006727">
    <property type="component" value="Chromosome 4"/>
</dbReference>
<reference evidence="14 16" key="1">
    <citation type="journal article" date="2008" name="Science">
        <title>The Physcomitrella genome reveals evolutionary insights into the conquest of land by plants.</title>
        <authorList>
            <person name="Rensing S."/>
            <person name="Lang D."/>
            <person name="Zimmer A."/>
            <person name="Terry A."/>
            <person name="Salamov A."/>
            <person name="Shapiro H."/>
            <person name="Nishiyama T."/>
            <person name="Perroud P.-F."/>
            <person name="Lindquist E."/>
            <person name="Kamisugi Y."/>
            <person name="Tanahashi T."/>
            <person name="Sakakibara K."/>
            <person name="Fujita T."/>
            <person name="Oishi K."/>
            <person name="Shin-I T."/>
            <person name="Kuroki Y."/>
            <person name="Toyoda A."/>
            <person name="Suzuki Y."/>
            <person name="Hashimoto A."/>
            <person name="Yamaguchi K."/>
            <person name="Sugano A."/>
            <person name="Kohara Y."/>
            <person name="Fujiyama A."/>
            <person name="Anterola A."/>
            <person name="Aoki S."/>
            <person name="Ashton N."/>
            <person name="Barbazuk W.B."/>
            <person name="Barker E."/>
            <person name="Bennetzen J."/>
            <person name="Bezanilla M."/>
            <person name="Blankenship R."/>
            <person name="Cho S.H."/>
            <person name="Dutcher S."/>
            <person name="Estelle M."/>
            <person name="Fawcett J.A."/>
            <person name="Gundlach H."/>
            <person name="Hanada K."/>
            <person name="Heyl A."/>
            <person name="Hicks K.A."/>
            <person name="Hugh J."/>
            <person name="Lohr M."/>
            <person name="Mayer K."/>
            <person name="Melkozernov A."/>
            <person name="Murata T."/>
            <person name="Nelson D."/>
            <person name="Pils B."/>
            <person name="Prigge M."/>
            <person name="Reiss B."/>
            <person name="Renner T."/>
            <person name="Rombauts S."/>
            <person name="Rushton P."/>
            <person name="Sanderfoot A."/>
            <person name="Schween G."/>
            <person name="Shiu S.-H."/>
            <person name="Stueber K."/>
            <person name="Theodoulou F.L."/>
            <person name="Tu H."/>
            <person name="Van de Peer Y."/>
            <person name="Verrier P.J."/>
            <person name="Waters E."/>
            <person name="Wood A."/>
            <person name="Yang L."/>
            <person name="Cove D."/>
            <person name="Cuming A."/>
            <person name="Hasebe M."/>
            <person name="Lucas S."/>
            <person name="Mishler D.B."/>
            <person name="Reski R."/>
            <person name="Grigoriev I."/>
            <person name="Quatrano R.S."/>
            <person name="Boore J.L."/>
        </authorList>
    </citation>
    <scope>NUCLEOTIDE SEQUENCE [LARGE SCALE GENOMIC DNA]</scope>
    <source>
        <strain evidence="15 16">cv. Gransden 2004</strain>
    </source>
</reference>
<dbReference type="FunFam" id="1.20.140.80:FF:000004">
    <property type="entry name" value="Transcription factor-like protein DPA"/>
    <property type="match status" value="1"/>
</dbReference>
<dbReference type="GO" id="GO:0006357">
    <property type="term" value="P:regulation of transcription by RNA polymerase II"/>
    <property type="evidence" value="ECO:0000318"/>
    <property type="project" value="GO_Central"/>
</dbReference>
<evidence type="ECO:0000256" key="1">
    <source>
        <dbReference type="ARBA" id="ARBA00004123"/>
    </source>
</evidence>
<dbReference type="FunCoup" id="A0A2K1KND1">
    <property type="interactions" value="3390"/>
</dbReference>
<dbReference type="Pfam" id="PF02319">
    <property type="entry name" value="WHD_E2F_TDP"/>
    <property type="match status" value="1"/>
</dbReference>
<dbReference type="SUPFAM" id="SSF144074">
    <property type="entry name" value="E2F-DP heterodimerization region"/>
    <property type="match status" value="1"/>
</dbReference>
<evidence type="ECO:0000256" key="9">
    <source>
        <dbReference type="ARBA" id="ARBA00023242"/>
    </source>
</evidence>
<dbReference type="OMA" id="TEIECEM"/>
<dbReference type="GO" id="GO:0000981">
    <property type="term" value="F:DNA-binding transcription factor activity, RNA polymerase II-specific"/>
    <property type="evidence" value="ECO:0000318"/>
    <property type="project" value="GO_Central"/>
</dbReference>
<sequence length="241" mass="26909">MMGNGVVAQLQHLDVPNSLGAKVVGRKKTRGGRAAGAEKGGISLRHFSMKVCGIVESKGRTTYNEVADELVAEFSNTDFPHVSSDQPQYDEKNIRRRVYDALNVLMAMGIILKDKKSIQWKGLPSSDVGNVADLKAEGTRIRGRIERKVAYLHELQTQVAGLYNLVSRNEQLSQEKKAPHRVVALPFILVQTRPHATVELEISENMQVVHFDFNSTPFELHDDAYVVKTLSSQEQRTARTQ</sequence>
<dbReference type="SUPFAM" id="SSF46785">
    <property type="entry name" value="Winged helix' DNA-binding domain"/>
    <property type="match status" value="1"/>
</dbReference>
<evidence type="ECO:0000256" key="5">
    <source>
        <dbReference type="ARBA" id="ARBA00023015"/>
    </source>
</evidence>
<dbReference type="PIRSF" id="PIRSF009404">
    <property type="entry name" value="Transcription_factor_DP"/>
    <property type="match status" value="1"/>
</dbReference>
<gene>
    <name evidence="15" type="primary">LOC112281457</name>
    <name evidence="14" type="ORF">PHYPA_006167</name>
</gene>
<dbReference type="InterPro" id="IPR015648">
    <property type="entry name" value="Transcrpt_fac_DP"/>
</dbReference>
<dbReference type="InterPro" id="IPR038168">
    <property type="entry name" value="TF_DP_C_sf"/>
</dbReference>
<dbReference type="RefSeq" id="XP_024373757.1">
    <property type="nucleotide sequence ID" value="XM_024517989.2"/>
</dbReference>
<evidence type="ECO:0000256" key="10">
    <source>
        <dbReference type="ARBA" id="ARBA00023306"/>
    </source>
</evidence>
<keyword evidence="10" id="KW-0131">Cell cycle</keyword>
<accession>A0A2K1KND1</accession>
<dbReference type="KEGG" id="ppp:112281457"/>
<dbReference type="Gramene" id="Pp3c4_13590V3.4">
    <property type="protein sequence ID" value="Pp3c4_13590V3.4"/>
    <property type="gene ID" value="Pp3c4_13590"/>
</dbReference>
<dbReference type="GeneID" id="112281457"/>
<keyword evidence="8 11" id="KW-0804">Transcription</keyword>
<evidence type="ECO:0000313" key="14">
    <source>
        <dbReference type="EMBL" id="PNR55271.1"/>
    </source>
</evidence>
<evidence type="ECO:0000256" key="7">
    <source>
        <dbReference type="ARBA" id="ARBA00023125"/>
    </source>
</evidence>
<name>A0A2K1KND1_PHYPA</name>
<keyword evidence="9 11" id="KW-0539">Nucleus</keyword>
<evidence type="ECO:0000313" key="16">
    <source>
        <dbReference type="Proteomes" id="UP000006727"/>
    </source>
</evidence>
<dbReference type="PaxDb" id="3218-PP1S219_101V6.1"/>
<keyword evidence="5 11" id="KW-0805">Transcription regulation</keyword>
<protein>
    <submittedName>
        <fullName evidence="14 15">Uncharacterized protein</fullName>
    </submittedName>
</protein>
<reference evidence="15" key="3">
    <citation type="submission" date="2020-12" db="UniProtKB">
        <authorList>
            <consortium name="EnsemblPlants"/>
        </authorList>
    </citation>
    <scope>IDENTIFICATION</scope>
</reference>
<evidence type="ECO:0000256" key="11">
    <source>
        <dbReference type="RuleBase" id="RU003796"/>
    </source>
</evidence>
<dbReference type="InterPro" id="IPR014889">
    <property type="entry name" value="Transc_factor_DP_C"/>
</dbReference>
<evidence type="ECO:0000256" key="4">
    <source>
        <dbReference type="ARBA" id="ARBA00022490"/>
    </source>
</evidence>
<reference evidence="14 16" key="2">
    <citation type="journal article" date="2018" name="Plant J.">
        <title>The Physcomitrella patens chromosome-scale assembly reveals moss genome structure and evolution.</title>
        <authorList>
            <person name="Lang D."/>
            <person name="Ullrich K.K."/>
            <person name="Murat F."/>
            <person name="Fuchs J."/>
            <person name="Jenkins J."/>
            <person name="Haas F.B."/>
            <person name="Piednoel M."/>
            <person name="Gundlach H."/>
            <person name="Van Bel M."/>
            <person name="Meyberg R."/>
            <person name="Vives C."/>
            <person name="Morata J."/>
            <person name="Symeonidi A."/>
            <person name="Hiss M."/>
            <person name="Muchero W."/>
            <person name="Kamisugi Y."/>
            <person name="Saleh O."/>
            <person name="Blanc G."/>
            <person name="Decker E.L."/>
            <person name="van Gessel N."/>
            <person name="Grimwood J."/>
            <person name="Hayes R.D."/>
            <person name="Graham S.W."/>
            <person name="Gunter L.E."/>
            <person name="McDaniel S.F."/>
            <person name="Hoernstein S.N.W."/>
            <person name="Larsson A."/>
            <person name="Li F.W."/>
            <person name="Perroud P.F."/>
            <person name="Phillips J."/>
            <person name="Ranjan P."/>
            <person name="Rokshar D.S."/>
            <person name="Rothfels C.J."/>
            <person name="Schneider L."/>
            <person name="Shu S."/>
            <person name="Stevenson D.W."/>
            <person name="Thummler F."/>
            <person name="Tillich M."/>
            <person name="Villarreal Aguilar J.C."/>
            <person name="Widiez T."/>
            <person name="Wong G.K."/>
            <person name="Wymore A."/>
            <person name="Zhang Y."/>
            <person name="Zimmer A.D."/>
            <person name="Quatrano R.S."/>
            <person name="Mayer K.F.X."/>
            <person name="Goodstein D."/>
            <person name="Casacuberta J.M."/>
            <person name="Vandepoele K."/>
            <person name="Reski R."/>
            <person name="Cuming A.C."/>
            <person name="Tuskan G.A."/>
            <person name="Maumus F."/>
            <person name="Salse J."/>
            <person name="Schmutz J."/>
            <person name="Rensing S.A."/>
        </authorList>
    </citation>
    <scope>NUCLEOTIDE SEQUENCE [LARGE SCALE GENOMIC DNA]</scope>
    <source>
        <strain evidence="15 16">cv. Gransden 2004</strain>
    </source>
</reference>
<dbReference type="InterPro" id="IPR036390">
    <property type="entry name" value="WH_DNA-bd_sf"/>
</dbReference>
<dbReference type="Gene3D" id="1.20.140.80">
    <property type="entry name" value="Transcription factor DP"/>
    <property type="match status" value="1"/>
</dbReference>
<dbReference type="SMART" id="SM01138">
    <property type="entry name" value="DP"/>
    <property type="match status" value="1"/>
</dbReference>
<dbReference type="EnsemblPlants" id="Pp3c4_13590V3.2">
    <property type="protein sequence ID" value="Pp3c4_13590V3.2"/>
    <property type="gene ID" value="Pp3c4_13590"/>
</dbReference>
<comment type="similarity">
    <text evidence="3 11">Belongs to the E2F/DP family.</text>
</comment>
<proteinExistence type="inferred from homology"/>
<dbReference type="InterPro" id="IPR036388">
    <property type="entry name" value="WH-like_DNA-bd_sf"/>
</dbReference>
<dbReference type="FunFam" id="1.10.10.10:FF:000187">
    <property type="entry name" value="Transcription factor-like protein DPB"/>
    <property type="match status" value="1"/>
</dbReference>
<dbReference type="Gramene" id="Pp3c4_13590V3.2">
    <property type="protein sequence ID" value="Pp3c4_13590V3.2"/>
    <property type="gene ID" value="Pp3c4_13590"/>
</dbReference>
<dbReference type="GO" id="GO:0070176">
    <property type="term" value="C:DRM complex"/>
    <property type="evidence" value="ECO:0007669"/>
    <property type="project" value="UniProtKB-ARBA"/>
</dbReference>